<sequence>MSMTQCRFNILTKRMRFLNALAEDAKQKQFSHSYWKAGLDEVKYVVFNTEDLLDEIDKHFSKLELNPTQLLTKYVSNFDMKFE</sequence>
<accession>A0AAN9T2L5</accession>
<evidence type="ECO:0000256" key="1">
    <source>
        <dbReference type="ARBA" id="ARBA00022737"/>
    </source>
</evidence>
<dbReference type="EMBL" id="JAYMYS010000002">
    <property type="protein sequence ID" value="KAK7405552.1"/>
    <property type="molecule type" value="Genomic_DNA"/>
</dbReference>
<evidence type="ECO:0000313" key="5">
    <source>
        <dbReference type="EMBL" id="KAK7405552.1"/>
    </source>
</evidence>
<dbReference type="GO" id="GO:0006952">
    <property type="term" value="P:defense response"/>
    <property type="evidence" value="ECO:0007669"/>
    <property type="project" value="UniProtKB-KW"/>
</dbReference>
<keyword evidence="1" id="KW-0677">Repeat</keyword>
<feature type="domain" description="Disease resistance N-terminal" evidence="4">
    <location>
        <begin position="11"/>
        <end position="64"/>
    </location>
</feature>
<keyword evidence="6" id="KW-1185">Reference proteome</keyword>
<dbReference type="InterPro" id="IPR041118">
    <property type="entry name" value="Rx_N"/>
</dbReference>
<evidence type="ECO:0000256" key="2">
    <source>
        <dbReference type="ARBA" id="ARBA00022741"/>
    </source>
</evidence>
<dbReference type="GO" id="GO:0000166">
    <property type="term" value="F:nucleotide binding"/>
    <property type="evidence" value="ECO:0007669"/>
    <property type="project" value="UniProtKB-KW"/>
</dbReference>
<keyword evidence="3" id="KW-0611">Plant defense</keyword>
<protein>
    <recommendedName>
        <fullName evidence="4">Disease resistance N-terminal domain-containing protein</fullName>
    </recommendedName>
</protein>
<gene>
    <name evidence="5" type="ORF">VNO78_06967</name>
</gene>
<evidence type="ECO:0000256" key="3">
    <source>
        <dbReference type="ARBA" id="ARBA00022821"/>
    </source>
</evidence>
<comment type="caution">
    <text evidence="5">The sequence shown here is derived from an EMBL/GenBank/DDBJ whole genome shotgun (WGS) entry which is preliminary data.</text>
</comment>
<organism evidence="5 6">
    <name type="scientific">Psophocarpus tetragonolobus</name>
    <name type="common">Winged bean</name>
    <name type="synonym">Dolichos tetragonolobus</name>
    <dbReference type="NCBI Taxonomy" id="3891"/>
    <lineage>
        <taxon>Eukaryota</taxon>
        <taxon>Viridiplantae</taxon>
        <taxon>Streptophyta</taxon>
        <taxon>Embryophyta</taxon>
        <taxon>Tracheophyta</taxon>
        <taxon>Spermatophyta</taxon>
        <taxon>Magnoliopsida</taxon>
        <taxon>eudicotyledons</taxon>
        <taxon>Gunneridae</taxon>
        <taxon>Pentapetalae</taxon>
        <taxon>rosids</taxon>
        <taxon>fabids</taxon>
        <taxon>Fabales</taxon>
        <taxon>Fabaceae</taxon>
        <taxon>Papilionoideae</taxon>
        <taxon>50 kb inversion clade</taxon>
        <taxon>NPAAA clade</taxon>
        <taxon>indigoferoid/millettioid clade</taxon>
        <taxon>Phaseoleae</taxon>
        <taxon>Psophocarpus</taxon>
    </lineage>
</organism>
<dbReference type="Pfam" id="PF18052">
    <property type="entry name" value="Rx_N"/>
    <property type="match status" value="1"/>
</dbReference>
<keyword evidence="2" id="KW-0547">Nucleotide-binding</keyword>
<dbReference type="AlphaFoldDB" id="A0AAN9T2L5"/>
<proteinExistence type="predicted"/>
<dbReference type="Proteomes" id="UP001386955">
    <property type="component" value="Unassembled WGS sequence"/>
</dbReference>
<reference evidence="5 6" key="1">
    <citation type="submission" date="2024-01" db="EMBL/GenBank/DDBJ databases">
        <title>The genomes of 5 underutilized Papilionoideae crops provide insights into root nodulation and disease resistanc.</title>
        <authorList>
            <person name="Jiang F."/>
        </authorList>
    </citation>
    <scope>NUCLEOTIDE SEQUENCE [LARGE SCALE GENOMIC DNA]</scope>
    <source>
        <strain evidence="5">DUOXIRENSHENG_FW03</strain>
        <tissue evidence="5">Leaves</tissue>
    </source>
</reference>
<evidence type="ECO:0000259" key="4">
    <source>
        <dbReference type="Pfam" id="PF18052"/>
    </source>
</evidence>
<name>A0AAN9T2L5_PSOTE</name>
<evidence type="ECO:0000313" key="6">
    <source>
        <dbReference type="Proteomes" id="UP001386955"/>
    </source>
</evidence>